<reference evidence="1 2" key="1">
    <citation type="submission" date="2018-04" db="EMBL/GenBank/DDBJ databases">
        <title>Genomic Encyclopedia of Type Strains, Phase III (KMG-III): the genomes of soil and plant-associated and newly described type strains.</title>
        <authorList>
            <person name="Whitman W."/>
        </authorList>
    </citation>
    <scope>NUCLEOTIDE SEQUENCE [LARGE SCALE GENOMIC DNA]</scope>
    <source>
        <strain evidence="1 2">NW12</strain>
    </source>
</reference>
<dbReference type="RefSeq" id="WP_146163629.1">
    <property type="nucleotide sequence ID" value="NZ_CP128316.1"/>
</dbReference>
<name>A0A2T4YTZ1_9SPHN</name>
<sequence>MMDGIADMALRHGDRRARAYERNEPVIRCIQDAITAYRRDGGDRDGRPTIGALIAACSASGLTAARGGPVTRYTICQALKLTGLS</sequence>
<accession>A0A2T4YTZ1</accession>
<proteinExistence type="predicted"/>
<protein>
    <submittedName>
        <fullName evidence="1">Uncharacterized protein</fullName>
    </submittedName>
</protein>
<organism evidence="1 2">
    <name type="scientific">Sphingomonas aerolata</name>
    <dbReference type="NCBI Taxonomy" id="185951"/>
    <lineage>
        <taxon>Bacteria</taxon>
        <taxon>Pseudomonadati</taxon>
        <taxon>Pseudomonadota</taxon>
        <taxon>Alphaproteobacteria</taxon>
        <taxon>Sphingomonadales</taxon>
        <taxon>Sphingomonadaceae</taxon>
        <taxon>Sphingomonas</taxon>
    </lineage>
</organism>
<evidence type="ECO:0000313" key="1">
    <source>
        <dbReference type="EMBL" id="PTM47275.1"/>
    </source>
</evidence>
<dbReference type="AlphaFoldDB" id="A0A2T4YTZ1"/>
<comment type="caution">
    <text evidence="1">The sequence shown here is derived from an EMBL/GenBank/DDBJ whole genome shotgun (WGS) entry which is preliminary data.</text>
</comment>
<keyword evidence="2" id="KW-1185">Reference proteome</keyword>
<dbReference type="Proteomes" id="UP000240996">
    <property type="component" value="Unassembled WGS sequence"/>
</dbReference>
<evidence type="ECO:0000313" key="2">
    <source>
        <dbReference type="Proteomes" id="UP000240996"/>
    </source>
</evidence>
<gene>
    <name evidence="1" type="ORF">C8J24_0667</name>
</gene>
<dbReference type="EMBL" id="PZZN01000001">
    <property type="protein sequence ID" value="PTM47275.1"/>
    <property type="molecule type" value="Genomic_DNA"/>
</dbReference>